<evidence type="ECO:0000313" key="3">
    <source>
        <dbReference type="Proteomes" id="UP000299102"/>
    </source>
</evidence>
<name>A0A4C1TYA6_EUMVA</name>
<feature type="transmembrane region" description="Helical" evidence="1">
    <location>
        <begin position="163"/>
        <end position="185"/>
    </location>
</feature>
<keyword evidence="1" id="KW-1133">Transmembrane helix</keyword>
<evidence type="ECO:0000313" key="2">
    <source>
        <dbReference type="EMBL" id="GBP19041.1"/>
    </source>
</evidence>
<protein>
    <submittedName>
        <fullName evidence="2">Uncharacterized protein</fullName>
    </submittedName>
</protein>
<organism evidence="2 3">
    <name type="scientific">Eumeta variegata</name>
    <name type="common">Bagworm moth</name>
    <name type="synonym">Eumeta japonica</name>
    <dbReference type="NCBI Taxonomy" id="151549"/>
    <lineage>
        <taxon>Eukaryota</taxon>
        <taxon>Metazoa</taxon>
        <taxon>Ecdysozoa</taxon>
        <taxon>Arthropoda</taxon>
        <taxon>Hexapoda</taxon>
        <taxon>Insecta</taxon>
        <taxon>Pterygota</taxon>
        <taxon>Neoptera</taxon>
        <taxon>Endopterygota</taxon>
        <taxon>Lepidoptera</taxon>
        <taxon>Glossata</taxon>
        <taxon>Ditrysia</taxon>
        <taxon>Tineoidea</taxon>
        <taxon>Psychidae</taxon>
        <taxon>Oiketicinae</taxon>
        <taxon>Eumeta</taxon>
    </lineage>
</organism>
<sequence length="231" mass="26666">MSTMCVRTGRYEPSILDNFRGQWVDASMCGYSYRINMNIHIYRGNRPDWTRFEVRTAYIRFIPLDYFHFQNRKATTQTMDKSIIAAQFLWALLTAVAKAVVHKAVFTDVPKCISRFLLQSALRFAVALRRPDFDIAPDNFDNLHWLTEHSTASARPGKRRGKYWVYLLFRFAGSFYYANAVIAFITSGRHVPLQRLMFKNNTTPAPPVTAAAGGCNQDVDMRRRRYGVNVS</sequence>
<evidence type="ECO:0000256" key="1">
    <source>
        <dbReference type="SAM" id="Phobius"/>
    </source>
</evidence>
<keyword evidence="1" id="KW-0812">Transmembrane</keyword>
<dbReference type="AlphaFoldDB" id="A0A4C1TYA6"/>
<accession>A0A4C1TYA6</accession>
<gene>
    <name evidence="2" type="ORF">EVAR_78511_1</name>
</gene>
<keyword evidence="3" id="KW-1185">Reference proteome</keyword>
<proteinExistence type="predicted"/>
<dbReference type="Proteomes" id="UP000299102">
    <property type="component" value="Unassembled WGS sequence"/>
</dbReference>
<reference evidence="2 3" key="1">
    <citation type="journal article" date="2019" name="Commun. Biol.">
        <title>The bagworm genome reveals a unique fibroin gene that provides high tensile strength.</title>
        <authorList>
            <person name="Kono N."/>
            <person name="Nakamura H."/>
            <person name="Ohtoshi R."/>
            <person name="Tomita M."/>
            <person name="Numata K."/>
            <person name="Arakawa K."/>
        </authorList>
    </citation>
    <scope>NUCLEOTIDE SEQUENCE [LARGE SCALE GENOMIC DNA]</scope>
</reference>
<comment type="caution">
    <text evidence="2">The sequence shown here is derived from an EMBL/GenBank/DDBJ whole genome shotgun (WGS) entry which is preliminary data.</text>
</comment>
<dbReference type="EMBL" id="BGZK01000103">
    <property type="protein sequence ID" value="GBP19041.1"/>
    <property type="molecule type" value="Genomic_DNA"/>
</dbReference>
<keyword evidence="1" id="KW-0472">Membrane</keyword>